<keyword evidence="1" id="KW-1133">Transmembrane helix</keyword>
<dbReference type="AlphaFoldDB" id="A0A9P5ZGB2"/>
<dbReference type="Pfam" id="PF00400">
    <property type="entry name" value="WD40"/>
    <property type="match status" value="1"/>
</dbReference>
<dbReference type="OrthoDB" id="3238562at2759"/>
<reference evidence="2" key="1">
    <citation type="submission" date="2020-11" db="EMBL/GenBank/DDBJ databases">
        <authorList>
            <consortium name="DOE Joint Genome Institute"/>
            <person name="Ahrendt S."/>
            <person name="Riley R."/>
            <person name="Andreopoulos W."/>
            <person name="Labutti K."/>
            <person name="Pangilinan J."/>
            <person name="Ruiz-Duenas F.J."/>
            <person name="Barrasa J.M."/>
            <person name="Sanchez-Garcia M."/>
            <person name="Camarero S."/>
            <person name="Miyauchi S."/>
            <person name="Serrano A."/>
            <person name="Linde D."/>
            <person name="Babiker R."/>
            <person name="Drula E."/>
            <person name="Ayuso-Fernandez I."/>
            <person name="Pacheco R."/>
            <person name="Padilla G."/>
            <person name="Ferreira P."/>
            <person name="Barriuso J."/>
            <person name="Kellner H."/>
            <person name="Castanera R."/>
            <person name="Alfaro M."/>
            <person name="Ramirez L."/>
            <person name="Pisabarro A.G."/>
            <person name="Kuo A."/>
            <person name="Tritt A."/>
            <person name="Lipzen A."/>
            <person name="He G."/>
            <person name="Yan M."/>
            <person name="Ng V."/>
            <person name="Cullen D."/>
            <person name="Martin F."/>
            <person name="Rosso M.-N."/>
            <person name="Henrissat B."/>
            <person name="Hibbett D."/>
            <person name="Martinez A.T."/>
            <person name="Grigoriev I.V."/>
        </authorList>
    </citation>
    <scope>NUCLEOTIDE SEQUENCE</scope>
    <source>
        <strain evidence="2">ATCC 90797</strain>
    </source>
</reference>
<sequence>MTLPRIKVIVLSLRVLPDVGKWFQRGGGGIDNPLGNRDQEPFVIIWAEMQRIIQIAIQLRRRRTGWEWDFGLLEVGFTRNRSFIITVADDDGNGRRNVDSINALTSRDSRRVDDEIMHVIWLGTIIPVAPTSISFSPGGQYIAAAMGTCVCVWDCDTGDKEYEIPYEAKALSVVWTHEKQLISGFADGMLLTATFDTAQEQNPNIAHTLVGFDPLNSPIEFIALHHSHSSIAIGGDDVVQIWKPTDDGYIKHLVTIPPPPAASRGSRKVKVTSIGWVNHNTIVVSYLNNGILVWNLESNGLIRPRSELPARNQCGIFLHSFQPENDASTGNSTSHPPATFIHTGGAFAGASGPKLFLWDVKTFLSFHEPLSAPCECVSSSDQFLIAGSTSTGQLNIWKSHRVLPKSFSYKSGSRHGQTPSKTVWYYTVAAVAAVLALLAFLNNRSASIPSD</sequence>
<proteinExistence type="predicted"/>
<evidence type="ECO:0008006" key="4">
    <source>
        <dbReference type="Google" id="ProtNLM"/>
    </source>
</evidence>
<evidence type="ECO:0000256" key="1">
    <source>
        <dbReference type="SAM" id="Phobius"/>
    </source>
</evidence>
<protein>
    <recommendedName>
        <fullName evidence="4">WD40 repeat-like protein</fullName>
    </recommendedName>
</protein>
<feature type="transmembrane region" description="Helical" evidence="1">
    <location>
        <begin position="423"/>
        <end position="441"/>
    </location>
</feature>
<dbReference type="InterPro" id="IPR036322">
    <property type="entry name" value="WD40_repeat_dom_sf"/>
</dbReference>
<keyword evidence="1" id="KW-0472">Membrane</keyword>
<gene>
    <name evidence="2" type="ORF">BDN71DRAFT_1545606</name>
</gene>
<dbReference type="Proteomes" id="UP000807025">
    <property type="component" value="Unassembled WGS sequence"/>
</dbReference>
<evidence type="ECO:0000313" key="2">
    <source>
        <dbReference type="EMBL" id="KAF9487503.1"/>
    </source>
</evidence>
<dbReference type="EMBL" id="MU154772">
    <property type="protein sequence ID" value="KAF9487503.1"/>
    <property type="molecule type" value="Genomic_DNA"/>
</dbReference>
<accession>A0A9P5ZGB2</accession>
<keyword evidence="1" id="KW-0812">Transmembrane</keyword>
<name>A0A9P5ZGB2_PLEER</name>
<evidence type="ECO:0000313" key="3">
    <source>
        <dbReference type="Proteomes" id="UP000807025"/>
    </source>
</evidence>
<dbReference type="SUPFAM" id="SSF50978">
    <property type="entry name" value="WD40 repeat-like"/>
    <property type="match status" value="1"/>
</dbReference>
<comment type="caution">
    <text evidence="2">The sequence shown here is derived from an EMBL/GenBank/DDBJ whole genome shotgun (WGS) entry which is preliminary data.</text>
</comment>
<keyword evidence="3" id="KW-1185">Reference proteome</keyword>
<dbReference type="Gene3D" id="2.130.10.10">
    <property type="entry name" value="YVTN repeat-like/Quinoprotein amine dehydrogenase"/>
    <property type="match status" value="1"/>
</dbReference>
<organism evidence="2 3">
    <name type="scientific">Pleurotus eryngii</name>
    <name type="common">Boletus of the steppes</name>
    <dbReference type="NCBI Taxonomy" id="5323"/>
    <lineage>
        <taxon>Eukaryota</taxon>
        <taxon>Fungi</taxon>
        <taxon>Dikarya</taxon>
        <taxon>Basidiomycota</taxon>
        <taxon>Agaricomycotina</taxon>
        <taxon>Agaricomycetes</taxon>
        <taxon>Agaricomycetidae</taxon>
        <taxon>Agaricales</taxon>
        <taxon>Pleurotineae</taxon>
        <taxon>Pleurotaceae</taxon>
        <taxon>Pleurotus</taxon>
    </lineage>
</organism>
<dbReference type="InterPro" id="IPR015943">
    <property type="entry name" value="WD40/YVTN_repeat-like_dom_sf"/>
</dbReference>
<dbReference type="InterPro" id="IPR001680">
    <property type="entry name" value="WD40_rpt"/>
</dbReference>